<comment type="caution">
    <text evidence="1">The sequence shown here is derived from an EMBL/GenBank/DDBJ whole genome shotgun (WGS) entry which is preliminary data.</text>
</comment>
<proteinExistence type="predicted"/>
<reference evidence="1 2" key="1">
    <citation type="submission" date="2020-08" db="EMBL/GenBank/DDBJ databases">
        <title>Genomic Encyclopedia of Type Strains, Phase IV (KMG-V): Genome sequencing to study the core and pangenomes of soil and plant-associated prokaryotes.</title>
        <authorList>
            <person name="Whitman W."/>
        </authorList>
    </citation>
    <scope>NUCLEOTIDE SEQUENCE [LARGE SCALE GENOMIC DNA]</scope>
    <source>
        <strain evidence="1 2">SEMIA 4013</strain>
    </source>
</reference>
<dbReference type="Proteomes" id="UP000518681">
    <property type="component" value="Unassembled WGS sequence"/>
</dbReference>
<sequence>MNAIDMVPVQGTFFFIPEHEQVVREAKADQAAREKTARQSAYAKSKTKVRSIPEGFDDLDMPLIRESFAEVFEVSESEVAVPAVGVVGEDCAGEEWSDEGVKWLHALLLERSIELLSMRGNLEEKQDILDWVLKPNFMGYRDQFLSEVKEGIVDGEKAEIVEKRRMRVKLYQNEIPFTFVTCCRVAGLNPDELREQIRARKPQILSS</sequence>
<dbReference type="RefSeq" id="WP_183803142.1">
    <property type="nucleotide sequence ID" value="NZ_JACIII010000019.1"/>
</dbReference>
<dbReference type="EMBL" id="JACIIK010000009">
    <property type="protein sequence ID" value="MBB6204162.1"/>
    <property type="molecule type" value="Genomic_DNA"/>
</dbReference>
<accession>A0AAW3V2L9</accession>
<gene>
    <name evidence="1" type="ORF">GGD69_005056</name>
</gene>
<organism evidence="1 2">
    <name type="scientific">Paraburkholderia fungorum</name>
    <dbReference type="NCBI Taxonomy" id="134537"/>
    <lineage>
        <taxon>Bacteria</taxon>
        <taxon>Pseudomonadati</taxon>
        <taxon>Pseudomonadota</taxon>
        <taxon>Betaproteobacteria</taxon>
        <taxon>Burkholderiales</taxon>
        <taxon>Burkholderiaceae</taxon>
        <taxon>Paraburkholderia</taxon>
    </lineage>
</organism>
<name>A0AAW3V2L9_9BURK</name>
<evidence type="ECO:0000313" key="1">
    <source>
        <dbReference type="EMBL" id="MBB6204162.1"/>
    </source>
</evidence>
<evidence type="ECO:0000313" key="2">
    <source>
        <dbReference type="Proteomes" id="UP000518681"/>
    </source>
</evidence>
<protein>
    <submittedName>
        <fullName evidence="1">Uncharacterized protein</fullName>
    </submittedName>
</protein>
<dbReference type="AlphaFoldDB" id="A0AAW3V2L9"/>